<keyword evidence="6 13" id="KW-0418">Kinase</keyword>
<keyword evidence="5" id="KW-0547">Nucleotide-binding</keyword>
<evidence type="ECO:0000256" key="8">
    <source>
        <dbReference type="ARBA" id="ARBA00022842"/>
    </source>
</evidence>
<organism evidence="13">
    <name type="scientific">bioreactor metagenome</name>
    <dbReference type="NCBI Taxonomy" id="1076179"/>
    <lineage>
        <taxon>unclassified sequences</taxon>
        <taxon>metagenomes</taxon>
        <taxon>ecological metagenomes</taxon>
    </lineage>
</organism>
<dbReference type="EMBL" id="VSSQ01001772">
    <property type="protein sequence ID" value="MPM11016.1"/>
    <property type="molecule type" value="Genomic_DNA"/>
</dbReference>
<dbReference type="PANTHER" id="PTHR12358:SF106">
    <property type="entry name" value="LIPID KINASE YEGS"/>
    <property type="match status" value="1"/>
</dbReference>
<dbReference type="InterPro" id="IPR017438">
    <property type="entry name" value="ATP-NAD_kinase_N"/>
</dbReference>
<comment type="caution">
    <text evidence="13">The sequence shown here is derived from an EMBL/GenBank/DDBJ whole genome shotgun (WGS) entry which is preliminary data.</text>
</comment>
<dbReference type="Gene3D" id="2.60.200.40">
    <property type="match status" value="1"/>
</dbReference>
<keyword evidence="10" id="KW-0594">Phospholipid biosynthesis</keyword>
<evidence type="ECO:0000256" key="10">
    <source>
        <dbReference type="ARBA" id="ARBA00023209"/>
    </source>
</evidence>
<evidence type="ECO:0000256" key="6">
    <source>
        <dbReference type="ARBA" id="ARBA00022777"/>
    </source>
</evidence>
<dbReference type="Pfam" id="PF00781">
    <property type="entry name" value="DAGK_cat"/>
    <property type="match status" value="1"/>
</dbReference>
<evidence type="ECO:0000256" key="3">
    <source>
        <dbReference type="ARBA" id="ARBA00022679"/>
    </source>
</evidence>
<evidence type="ECO:0000256" key="9">
    <source>
        <dbReference type="ARBA" id="ARBA00023098"/>
    </source>
</evidence>
<dbReference type="Gene3D" id="3.40.50.10330">
    <property type="entry name" value="Probable inorganic polyphosphate/atp-NAD kinase, domain 1"/>
    <property type="match status" value="1"/>
</dbReference>
<keyword evidence="4" id="KW-0479">Metal-binding</keyword>
<dbReference type="GO" id="GO:0008654">
    <property type="term" value="P:phospholipid biosynthetic process"/>
    <property type="evidence" value="ECO:0007669"/>
    <property type="project" value="UniProtKB-KW"/>
</dbReference>
<dbReference type="SMART" id="SM00046">
    <property type="entry name" value="DAGKc"/>
    <property type="match status" value="1"/>
</dbReference>
<dbReference type="GO" id="GO:0046872">
    <property type="term" value="F:metal ion binding"/>
    <property type="evidence" value="ECO:0007669"/>
    <property type="project" value="UniProtKB-KW"/>
</dbReference>
<accession>A0A644X4D6</accession>
<evidence type="ECO:0000256" key="1">
    <source>
        <dbReference type="ARBA" id="ARBA00001946"/>
    </source>
</evidence>
<dbReference type="GO" id="GO:0005524">
    <property type="term" value="F:ATP binding"/>
    <property type="evidence" value="ECO:0007669"/>
    <property type="project" value="UniProtKB-KW"/>
</dbReference>
<evidence type="ECO:0000256" key="7">
    <source>
        <dbReference type="ARBA" id="ARBA00022840"/>
    </source>
</evidence>
<dbReference type="InterPro" id="IPR001206">
    <property type="entry name" value="Diacylglycerol_kinase_cat_dom"/>
</dbReference>
<evidence type="ECO:0000256" key="5">
    <source>
        <dbReference type="ARBA" id="ARBA00022741"/>
    </source>
</evidence>
<protein>
    <submittedName>
        <fullName evidence="13">Diacylglycerol kinase</fullName>
        <ecNumber evidence="13">2.7.1.107</ecNumber>
    </submittedName>
</protein>
<evidence type="ECO:0000259" key="12">
    <source>
        <dbReference type="PROSITE" id="PS50146"/>
    </source>
</evidence>
<dbReference type="Pfam" id="PF19279">
    <property type="entry name" value="YegS_C"/>
    <property type="match status" value="1"/>
</dbReference>
<dbReference type="GO" id="GO:0004143">
    <property type="term" value="F:ATP-dependent diacylglycerol kinase activity"/>
    <property type="evidence" value="ECO:0007669"/>
    <property type="project" value="UniProtKB-EC"/>
</dbReference>
<dbReference type="PROSITE" id="PS50146">
    <property type="entry name" value="DAGK"/>
    <property type="match status" value="1"/>
</dbReference>
<name>A0A644X4D6_9ZZZZ</name>
<proteinExistence type="predicted"/>
<dbReference type="InterPro" id="IPR050187">
    <property type="entry name" value="Lipid_Phosphate_FormReg"/>
</dbReference>
<reference evidence="13" key="1">
    <citation type="submission" date="2019-08" db="EMBL/GenBank/DDBJ databases">
        <authorList>
            <person name="Kucharzyk K."/>
            <person name="Murdoch R.W."/>
            <person name="Higgins S."/>
            <person name="Loffler F."/>
        </authorList>
    </citation>
    <scope>NUCLEOTIDE SEQUENCE</scope>
</reference>
<dbReference type="InterPro" id="IPR005218">
    <property type="entry name" value="Diacylglycerol/lipid_kinase"/>
</dbReference>
<dbReference type="NCBIfam" id="TIGR00147">
    <property type="entry name" value="YegS/Rv2252/BmrU family lipid kinase"/>
    <property type="match status" value="1"/>
</dbReference>
<dbReference type="GO" id="GO:0005886">
    <property type="term" value="C:plasma membrane"/>
    <property type="evidence" value="ECO:0007669"/>
    <property type="project" value="TreeGrafter"/>
</dbReference>
<dbReference type="InterPro" id="IPR045540">
    <property type="entry name" value="YegS/DAGK_C"/>
</dbReference>
<comment type="cofactor">
    <cofactor evidence="1">
        <name>Mg(2+)</name>
        <dbReference type="ChEBI" id="CHEBI:18420"/>
    </cofactor>
</comment>
<keyword evidence="11" id="KW-1208">Phospholipid metabolism</keyword>
<keyword evidence="2" id="KW-0444">Lipid biosynthesis</keyword>
<dbReference type="AlphaFoldDB" id="A0A644X4D6"/>
<sequence length="294" mass="31583">MLSELHLVWNPVAGNGAAVTAYEVVTRELANRGIPFSSSKSEYSGHAIELTKQAVADGAKKVIAIGGDGTIREVASGLMHTDVPLGIISCGTGNDIVRPLRIPRDPIEALNLALDGQARHMDAAMANDLLYFNVAGFGFDVDVLHYVEIYKKKMKNGSLAYLRGLIAAIANLQSRKTKITWPGGEMEADVLIIAAGNGTHFGGGMMVTPKADPFDGLLDMCIIHGVKKRDALTLLPKFLKGQHLDTKFVTYFTATELCAECEPSSLLDVDGDVLPGTPVTFRVLPQALWVIVPQ</sequence>
<keyword evidence="7" id="KW-0067">ATP-binding</keyword>
<evidence type="ECO:0000313" key="13">
    <source>
        <dbReference type="EMBL" id="MPM11016.1"/>
    </source>
</evidence>
<evidence type="ECO:0000256" key="4">
    <source>
        <dbReference type="ARBA" id="ARBA00022723"/>
    </source>
</evidence>
<evidence type="ECO:0000256" key="11">
    <source>
        <dbReference type="ARBA" id="ARBA00023264"/>
    </source>
</evidence>
<dbReference type="SUPFAM" id="SSF111331">
    <property type="entry name" value="NAD kinase/diacylglycerol kinase-like"/>
    <property type="match status" value="1"/>
</dbReference>
<keyword evidence="9" id="KW-0443">Lipid metabolism</keyword>
<keyword evidence="3 13" id="KW-0808">Transferase</keyword>
<keyword evidence="8" id="KW-0460">Magnesium</keyword>
<feature type="domain" description="DAGKc" evidence="12">
    <location>
        <begin position="1"/>
        <end position="130"/>
    </location>
</feature>
<dbReference type="PANTHER" id="PTHR12358">
    <property type="entry name" value="SPHINGOSINE KINASE"/>
    <property type="match status" value="1"/>
</dbReference>
<evidence type="ECO:0000256" key="2">
    <source>
        <dbReference type="ARBA" id="ARBA00022516"/>
    </source>
</evidence>
<dbReference type="EC" id="2.7.1.107" evidence="13"/>
<gene>
    <name evidence="13" type="primary">dagK_14</name>
    <name evidence="13" type="ORF">SDC9_57354</name>
</gene>
<dbReference type="InterPro" id="IPR016064">
    <property type="entry name" value="NAD/diacylglycerol_kinase_sf"/>
</dbReference>